<dbReference type="AlphaFoldDB" id="A0A6H1ZIP9"/>
<evidence type="ECO:0000313" key="1">
    <source>
        <dbReference type="EMBL" id="QJA47070.1"/>
    </source>
</evidence>
<dbReference type="EMBL" id="MT144030">
    <property type="protein sequence ID" value="QJA47070.1"/>
    <property type="molecule type" value="Genomic_DNA"/>
</dbReference>
<protein>
    <submittedName>
        <fullName evidence="1">Uncharacterized protein</fullName>
    </submittedName>
</protein>
<reference evidence="1" key="1">
    <citation type="submission" date="2020-03" db="EMBL/GenBank/DDBJ databases">
        <title>The deep terrestrial virosphere.</title>
        <authorList>
            <person name="Holmfeldt K."/>
            <person name="Nilsson E."/>
            <person name="Simone D."/>
            <person name="Lopez-Fernandez M."/>
            <person name="Wu X."/>
            <person name="de Brujin I."/>
            <person name="Lundin D."/>
            <person name="Andersson A."/>
            <person name="Bertilsson S."/>
            <person name="Dopson M."/>
        </authorList>
    </citation>
    <scope>NUCLEOTIDE SEQUENCE</scope>
    <source>
        <strain evidence="1">TM448A00598</strain>
    </source>
</reference>
<accession>A0A6H1ZIP9</accession>
<organism evidence="1">
    <name type="scientific">viral metagenome</name>
    <dbReference type="NCBI Taxonomy" id="1070528"/>
    <lineage>
        <taxon>unclassified sequences</taxon>
        <taxon>metagenomes</taxon>
        <taxon>organismal metagenomes</taxon>
    </lineage>
</organism>
<gene>
    <name evidence="1" type="ORF">TM448A00598_0016</name>
</gene>
<sequence length="99" mass="11392">MKKETNNEFNDRIEEMAIKYGIPIVDLEGLIIEIQGSAIAQTVDDILEELPDLVEGTKRTEQDLSPDQIAYESGYSFCRTRIKEYRQRNLSALRAEPKE</sequence>
<name>A0A6H1ZIP9_9ZZZZ</name>
<proteinExistence type="predicted"/>